<keyword evidence="2" id="KW-1133">Transmembrane helix</keyword>
<dbReference type="GO" id="GO:0004185">
    <property type="term" value="F:serine-type carboxypeptidase activity"/>
    <property type="evidence" value="ECO:0007669"/>
    <property type="project" value="InterPro"/>
</dbReference>
<organism evidence="3 4">
    <name type="scientific">Lupinus luteus</name>
    <name type="common">European yellow lupine</name>
    <dbReference type="NCBI Taxonomy" id="3873"/>
    <lineage>
        <taxon>Eukaryota</taxon>
        <taxon>Viridiplantae</taxon>
        <taxon>Streptophyta</taxon>
        <taxon>Embryophyta</taxon>
        <taxon>Tracheophyta</taxon>
        <taxon>Spermatophyta</taxon>
        <taxon>Magnoliopsida</taxon>
        <taxon>eudicotyledons</taxon>
        <taxon>Gunneridae</taxon>
        <taxon>Pentapetalae</taxon>
        <taxon>rosids</taxon>
        <taxon>fabids</taxon>
        <taxon>Fabales</taxon>
        <taxon>Fabaceae</taxon>
        <taxon>Papilionoideae</taxon>
        <taxon>50 kb inversion clade</taxon>
        <taxon>genistoids sensu lato</taxon>
        <taxon>core genistoids</taxon>
        <taxon>Genisteae</taxon>
        <taxon>Lupinus</taxon>
    </lineage>
</organism>
<feature type="transmembrane region" description="Helical" evidence="2">
    <location>
        <begin position="45"/>
        <end position="65"/>
    </location>
</feature>
<keyword evidence="2" id="KW-0812">Transmembrane</keyword>
<comment type="caution">
    <text evidence="3">The sequence shown here is derived from an EMBL/GenBank/DDBJ whole genome shotgun (WGS) entry which is preliminary data.</text>
</comment>
<gene>
    <name evidence="3" type="ORF">LLUT_LOCUS7448</name>
</gene>
<evidence type="ECO:0000313" key="3">
    <source>
        <dbReference type="EMBL" id="CAL0306388.1"/>
    </source>
</evidence>
<comment type="similarity">
    <text evidence="1">Belongs to the peptidase S10 family.</text>
</comment>
<dbReference type="AlphaFoldDB" id="A0AAV1WAZ5"/>
<accession>A0AAV1WAZ5</accession>
<evidence type="ECO:0000256" key="2">
    <source>
        <dbReference type="SAM" id="Phobius"/>
    </source>
</evidence>
<dbReference type="GO" id="GO:0006508">
    <property type="term" value="P:proteolysis"/>
    <property type="evidence" value="ECO:0007669"/>
    <property type="project" value="InterPro"/>
</dbReference>
<evidence type="ECO:0000256" key="1">
    <source>
        <dbReference type="ARBA" id="ARBA00009431"/>
    </source>
</evidence>
<keyword evidence="2" id="KW-0472">Membrane</keyword>
<protein>
    <submittedName>
        <fullName evidence="3">Uncharacterized protein</fullName>
    </submittedName>
</protein>
<feature type="transmembrane region" description="Helical" evidence="2">
    <location>
        <begin position="6"/>
        <end position="24"/>
    </location>
</feature>
<proteinExistence type="inferred from homology"/>
<evidence type="ECO:0000313" key="4">
    <source>
        <dbReference type="Proteomes" id="UP001497480"/>
    </source>
</evidence>
<dbReference type="Proteomes" id="UP001497480">
    <property type="component" value="Unassembled WGS sequence"/>
</dbReference>
<keyword evidence="4" id="KW-1185">Reference proteome</keyword>
<reference evidence="3 4" key="1">
    <citation type="submission" date="2024-03" db="EMBL/GenBank/DDBJ databases">
        <authorList>
            <person name="Martinez-Hernandez J."/>
        </authorList>
    </citation>
    <scope>NUCLEOTIDE SEQUENCE [LARGE SCALE GENOMIC DNA]</scope>
</reference>
<dbReference type="Pfam" id="PF00450">
    <property type="entry name" value="Peptidase_S10"/>
    <property type="match status" value="1"/>
</dbReference>
<dbReference type="InterPro" id="IPR029058">
    <property type="entry name" value="AB_hydrolase_fold"/>
</dbReference>
<sequence length="165" mass="18557">MKDSGYFQGLVVGGRFWMIYYVFLNRRKELAKDVQKHDFTKDDKVCCSFASYLIASGGLIGNALINDETYNLGMYDYLTTHTIISDQATHDINIFCNFSSDDNPIQCRTTTDEAVAYAEVYTGGITFAKVREAGHEVPSYQPGRALSLIMHFLKDTPLPTTKTQP</sequence>
<dbReference type="Gene3D" id="3.40.50.12670">
    <property type="match status" value="1"/>
</dbReference>
<name>A0AAV1WAZ5_LUPLU</name>
<dbReference type="EMBL" id="CAXHTB010000005">
    <property type="protein sequence ID" value="CAL0306388.1"/>
    <property type="molecule type" value="Genomic_DNA"/>
</dbReference>
<dbReference type="InterPro" id="IPR001563">
    <property type="entry name" value="Peptidase_S10"/>
</dbReference>
<dbReference type="SUPFAM" id="SSF53474">
    <property type="entry name" value="alpha/beta-Hydrolases"/>
    <property type="match status" value="1"/>
</dbReference>